<evidence type="ECO:0000256" key="2">
    <source>
        <dbReference type="ARBA" id="ARBA00022771"/>
    </source>
</evidence>
<organism evidence="6 7">
    <name type="scientific">Methanobacterium bryantii</name>
    <dbReference type="NCBI Taxonomy" id="2161"/>
    <lineage>
        <taxon>Archaea</taxon>
        <taxon>Methanobacteriati</taxon>
        <taxon>Methanobacteriota</taxon>
        <taxon>Methanomada group</taxon>
        <taxon>Methanobacteria</taxon>
        <taxon>Methanobacteriales</taxon>
        <taxon>Methanobacteriaceae</taxon>
        <taxon>Methanobacterium</taxon>
    </lineage>
</organism>
<dbReference type="InterPro" id="IPR003814">
    <property type="entry name" value="FmdEsu_dom"/>
</dbReference>
<evidence type="ECO:0000313" key="6">
    <source>
        <dbReference type="EMBL" id="PAV03038.1"/>
    </source>
</evidence>
<dbReference type="RefSeq" id="WP_069583941.1">
    <property type="nucleotide sequence ID" value="NZ_LMVM01000040.1"/>
</dbReference>
<dbReference type="SUPFAM" id="SSF143555">
    <property type="entry name" value="FwdE-like"/>
    <property type="match status" value="1"/>
</dbReference>
<protein>
    <submittedName>
        <fullName evidence="6">Formylmethanofuran dehydrogenase</fullName>
    </submittedName>
</protein>
<comment type="caution">
    <text evidence="6">The sequence shown here is derived from an EMBL/GenBank/DDBJ whole genome shotgun (WGS) entry which is preliminary data.</text>
</comment>
<evidence type="ECO:0000259" key="5">
    <source>
        <dbReference type="Pfam" id="PF02663"/>
    </source>
</evidence>
<reference evidence="6 7" key="1">
    <citation type="journal article" date="2017" name="BMC Genomics">
        <title>Genomic analysis of methanogenic archaea reveals a shift towards energy conservation.</title>
        <authorList>
            <person name="Gilmore S.P."/>
            <person name="Henske J.K."/>
            <person name="Sexton J.A."/>
            <person name="Solomon K.V."/>
            <person name="Seppala S."/>
            <person name="Yoo J.I."/>
            <person name="Huyett L.M."/>
            <person name="Pressman A."/>
            <person name="Cogan J.Z."/>
            <person name="Kivenson V."/>
            <person name="Peng X."/>
            <person name="Tan Y."/>
            <person name="Valentine D.L."/>
            <person name="O'Malley M.A."/>
        </authorList>
    </citation>
    <scope>NUCLEOTIDE SEQUENCE [LARGE SCALE GENOMIC DNA]</scope>
    <source>
        <strain evidence="6 7">M.o.H.</strain>
    </source>
</reference>
<dbReference type="GO" id="GO:0008270">
    <property type="term" value="F:zinc ion binding"/>
    <property type="evidence" value="ECO:0007669"/>
    <property type="project" value="UniProtKB-KW"/>
</dbReference>
<dbReference type="PIRSF" id="PIRSF006578">
    <property type="entry name" value="FwdE"/>
    <property type="match status" value="1"/>
</dbReference>
<feature type="domain" description="Zinc finger DksA/TraR C4-type" evidence="4">
    <location>
        <begin position="166"/>
        <end position="202"/>
    </location>
</feature>
<keyword evidence="3" id="KW-0862">Zinc</keyword>
<dbReference type="Pfam" id="PF01258">
    <property type="entry name" value="zf-dskA_traR"/>
    <property type="match status" value="1"/>
</dbReference>
<dbReference type="InterPro" id="IPR000962">
    <property type="entry name" value="Znf_DskA_TraR"/>
</dbReference>
<keyword evidence="2" id="KW-0863">Zinc-finger</keyword>
<dbReference type="EMBL" id="LMVM01000040">
    <property type="protein sequence ID" value="PAV03038.1"/>
    <property type="molecule type" value="Genomic_DNA"/>
</dbReference>
<evidence type="ECO:0000313" key="7">
    <source>
        <dbReference type="Proteomes" id="UP000217784"/>
    </source>
</evidence>
<dbReference type="PANTHER" id="PTHR39418:SF1">
    <property type="entry name" value="DEHYDROGENASE"/>
    <property type="match status" value="1"/>
</dbReference>
<sequence length="203" mass="22662">MGESIQILPFSEVTKFHGHVCPGTAIGYRASEIAIKELGSDRAIDEEFLAIVENDSCSVDAIQVVTGCTIGKGNLIFKDHGKNVYSFVNRKTGDTLRLSLKMSIDEMDPEFAEIREKAFSGSASEEEKSKFEEKKDKASFDILDMPDAKLFKIEHVKIEIPEEARIFQSVKCAKCGEMVAEHRARVENGKIVCIPCFNDYSRT</sequence>
<proteinExistence type="predicted"/>
<evidence type="ECO:0000259" key="4">
    <source>
        <dbReference type="Pfam" id="PF01258"/>
    </source>
</evidence>
<evidence type="ECO:0000256" key="3">
    <source>
        <dbReference type="ARBA" id="ARBA00022833"/>
    </source>
</evidence>
<dbReference type="InterPro" id="IPR053194">
    <property type="entry name" value="tRNA_methyltr_O"/>
</dbReference>
<dbReference type="PANTHER" id="PTHR39418">
    <property type="entry name" value="DEHYDROGENASE-RELATED"/>
    <property type="match status" value="1"/>
</dbReference>
<feature type="domain" description="Formylmethanofuran dehydrogenase subunit E" evidence="5">
    <location>
        <begin position="16"/>
        <end position="152"/>
    </location>
</feature>
<keyword evidence="1" id="KW-0479">Metal-binding</keyword>
<dbReference type="Pfam" id="PF02663">
    <property type="entry name" value="FmdE"/>
    <property type="match status" value="1"/>
</dbReference>
<dbReference type="AlphaFoldDB" id="A0A2A2H0W5"/>
<dbReference type="Proteomes" id="UP000217784">
    <property type="component" value="Unassembled WGS sequence"/>
</dbReference>
<evidence type="ECO:0000256" key="1">
    <source>
        <dbReference type="ARBA" id="ARBA00022723"/>
    </source>
</evidence>
<dbReference type="InterPro" id="IPR026328">
    <property type="entry name" value="FmdE"/>
</dbReference>
<dbReference type="Gene3D" id="3.30.1330.130">
    <property type="match status" value="1"/>
</dbReference>
<accession>A0A2A2H0W5</accession>
<dbReference type="OrthoDB" id="31120at2157"/>
<gene>
    <name evidence="6" type="ORF">ASJ80_07125</name>
</gene>
<name>A0A2A2H0W5_METBR</name>
<keyword evidence="7" id="KW-1185">Reference proteome</keyword>